<name>A0A8X6TWK5_NEPPI</name>
<reference evidence="2" key="1">
    <citation type="submission" date="2020-08" db="EMBL/GenBank/DDBJ databases">
        <title>Multicomponent nature underlies the extraordinary mechanical properties of spider dragline silk.</title>
        <authorList>
            <person name="Kono N."/>
            <person name="Nakamura H."/>
            <person name="Mori M."/>
            <person name="Yoshida Y."/>
            <person name="Ohtoshi R."/>
            <person name="Malay A.D."/>
            <person name="Moran D.A.P."/>
            <person name="Tomita M."/>
            <person name="Numata K."/>
            <person name="Arakawa K."/>
        </authorList>
    </citation>
    <scope>NUCLEOTIDE SEQUENCE</scope>
</reference>
<comment type="caution">
    <text evidence="2">The sequence shown here is derived from an EMBL/GenBank/DDBJ whole genome shotgun (WGS) entry which is preliminary data.</text>
</comment>
<sequence length="88" mass="10083">MSHSLKVTTREGEFPGGGREKMPPLDLPVSRERREIKYLSEEQKLEIQSFSRPFSMASAIDNTDDSETDDSPCSKIRIQDEKYVTMTK</sequence>
<dbReference type="EMBL" id="BMAW01019619">
    <property type="protein sequence ID" value="GFT64389.1"/>
    <property type="molecule type" value="Genomic_DNA"/>
</dbReference>
<feature type="region of interest" description="Disordered" evidence="1">
    <location>
        <begin position="1"/>
        <end position="29"/>
    </location>
</feature>
<organism evidence="2 3">
    <name type="scientific">Nephila pilipes</name>
    <name type="common">Giant wood spider</name>
    <name type="synonym">Nephila maculata</name>
    <dbReference type="NCBI Taxonomy" id="299642"/>
    <lineage>
        <taxon>Eukaryota</taxon>
        <taxon>Metazoa</taxon>
        <taxon>Ecdysozoa</taxon>
        <taxon>Arthropoda</taxon>
        <taxon>Chelicerata</taxon>
        <taxon>Arachnida</taxon>
        <taxon>Araneae</taxon>
        <taxon>Araneomorphae</taxon>
        <taxon>Entelegynae</taxon>
        <taxon>Araneoidea</taxon>
        <taxon>Nephilidae</taxon>
        <taxon>Nephila</taxon>
    </lineage>
</organism>
<evidence type="ECO:0000256" key="1">
    <source>
        <dbReference type="SAM" id="MobiDB-lite"/>
    </source>
</evidence>
<feature type="region of interest" description="Disordered" evidence="1">
    <location>
        <begin position="58"/>
        <end position="79"/>
    </location>
</feature>
<keyword evidence="3" id="KW-1185">Reference proteome</keyword>
<protein>
    <submittedName>
        <fullName evidence="2">Uncharacterized protein</fullName>
    </submittedName>
</protein>
<dbReference type="Proteomes" id="UP000887013">
    <property type="component" value="Unassembled WGS sequence"/>
</dbReference>
<dbReference type="AlphaFoldDB" id="A0A8X6TWK5"/>
<accession>A0A8X6TWK5</accession>
<feature type="compositionally biased region" description="Basic and acidic residues" evidence="1">
    <location>
        <begin position="8"/>
        <end position="29"/>
    </location>
</feature>
<gene>
    <name evidence="2" type="ORF">NPIL_162591</name>
</gene>
<evidence type="ECO:0000313" key="3">
    <source>
        <dbReference type="Proteomes" id="UP000887013"/>
    </source>
</evidence>
<evidence type="ECO:0000313" key="2">
    <source>
        <dbReference type="EMBL" id="GFT64389.1"/>
    </source>
</evidence>
<proteinExistence type="predicted"/>